<proteinExistence type="predicted"/>
<evidence type="ECO:0000313" key="1">
    <source>
        <dbReference type="EMBL" id="CAH3139122.1"/>
    </source>
</evidence>
<gene>
    <name evidence="1" type="ORF">PLOB_00040434</name>
</gene>
<sequence>MEAAATLFLDTDNHVKSDIDWNICIIWQERKFPKQKFPLSKGTNAGISRVLHCAGIREHVQDGTYKRCSEIVNCLEKKGNQDAFWHRQCYTDFTNKGHIQRLQKGVSASEKSDETVLEGTFLRRLSLERMDWSKCIFCQTELKRVALSQVQSFETSGKVISKVVDDKELQVGWYQ</sequence>
<comment type="caution">
    <text evidence="1">The sequence shown here is derived from an EMBL/GenBank/DDBJ whole genome shotgun (WGS) entry which is preliminary data.</text>
</comment>
<keyword evidence="2" id="KW-1185">Reference proteome</keyword>
<reference evidence="1 2" key="1">
    <citation type="submission" date="2022-05" db="EMBL/GenBank/DDBJ databases">
        <authorList>
            <consortium name="Genoscope - CEA"/>
            <person name="William W."/>
        </authorList>
    </citation>
    <scope>NUCLEOTIDE SEQUENCE [LARGE SCALE GENOMIC DNA]</scope>
</reference>
<name>A0ABN8P9N0_9CNID</name>
<protein>
    <submittedName>
        <fullName evidence="1">Uncharacterized protein</fullName>
    </submittedName>
</protein>
<accession>A0ABN8P9N0</accession>
<dbReference type="Proteomes" id="UP001159405">
    <property type="component" value="Unassembled WGS sequence"/>
</dbReference>
<evidence type="ECO:0000313" key="2">
    <source>
        <dbReference type="Proteomes" id="UP001159405"/>
    </source>
</evidence>
<dbReference type="EMBL" id="CALNXK010000062">
    <property type="protein sequence ID" value="CAH3139122.1"/>
    <property type="molecule type" value="Genomic_DNA"/>
</dbReference>
<organism evidence="1 2">
    <name type="scientific">Porites lobata</name>
    <dbReference type="NCBI Taxonomy" id="104759"/>
    <lineage>
        <taxon>Eukaryota</taxon>
        <taxon>Metazoa</taxon>
        <taxon>Cnidaria</taxon>
        <taxon>Anthozoa</taxon>
        <taxon>Hexacorallia</taxon>
        <taxon>Scleractinia</taxon>
        <taxon>Fungiina</taxon>
        <taxon>Poritidae</taxon>
        <taxon>Porites</taxon>
    </lineage>
</organism>